<dbReference type="InterPro" id="IPR023796">
    <property type="entry name" value="Serpin_dom"/>
</dbReference>
<keyword evidence="4 8" id="KW-0812">Transmembrane</keyword>
<dbReference type="SMART" id="SM00093">
    <property type="entry name" value="SERPIN"/>
    <property type="match status" value="1"/>
</dbReference>
<dbReference type="InterPro" id="IPR042185">
    <property type="entry name" value="Serpin_sf_2"/>
</dbReference>
<dbReference type="InterPro" id="IPR036186">
    <property type="entry name" value="Serpin_sf"/>
</dbReference>
<feature type="transmembrane region" description="Helical" evidence="8">
    <location>
        <begin position="886"/>
        <end position="908"/>
    </location>
</feature>
<feature type="transmembrane region" description="Helical" evidence="8">
    <location>
        <begin position="944"/>
        <end position="962"/>
    </location>
</feature>
<dbReference type="CDD" id="cd02043">
    <property type="entry name" value="serpinP_plants"/>
    <property type="match status" value="1"/>
</dbReference>
<feature type="transmembrane region" description="Helical" evidence="8">
    <location>
        <begin position="1073"/>
        <end position="1092"/>
    </location>
</feature>
<dbReference type="Gene3D" id="2.60.60.20">
    <property type="entry name" value="PLAT/LH2 domain"/>
    <property type="match status" value="1"/>
</dbReference>
<evidence type="ECO:0000259" key="9">
    <source>
        <dbReference type="SMART" id="SM00093"/>
    </source>
</evidence>
<accession>A0A9E7FRC8</accession>
<evidence type="ECO:0000256" key="6">
    <source>
        <dbReference type="ARBA" id="ARBA00023136"/>
    </source>
</evidence>
<evidence type="ECO:0000313" key="10">
    <source>
        <dbReference type="EMBL" id="URE00585.1"/>
    </source>
</evidence>
<dbReference type="Proteomes" id="UP001055439">
    <property type="component" value="Chromosome 5"/>
</dbReference>
<keyword evidence="6 8" id="KW-0472">Membrane</keyword>
<dbReference type="CDD" id="cd00113">
    <property type="entry name" value="PLAT"/>
    <property type="match status" value="1"/>
</dbReference>
<evidence type="ECO:0000256" key="2">
    <source>
        <dbReference type="ARBA" id="ARBA00008821"/>
    </source>
</evidence>
<proteinExistence type="inferred from homology"/>
<protein>
    <submittedName>
        <fullName evidence="10">Permease family</fullName>
    </submittedName>
</protein>
<comment type="subcellular location">
    <subcellularLocation>
        <location evidence="1">Membrane</location>
        <topology evidence="1">Multi-pass membrane protein</topology>
    </subcellularLocation>
</comment>
<dbReference type="InterPro" id="IPR042178">
    <property type="entry name" value="Serpin_sf_1"/>
</dbReference>
<evidence type="ECO:0000256" key="3">
    <source>
        <dbReference type="ARBA" id="ARBA00009500"/>
    </source>
</evidence>
<feature type="transmembrane region" description="Helical" evidence="8">
    <location>
        <begin position="984"/>
        <end position="1003"/>
    </location>
</feature>
<dbReference type="Gene3D" id="2.30.39.10">
    <property type="entry name" value="Alpha-1-antitrypsin, domain 1"/>
    <property type="match status" value="1"/>
</dbReference>
<evidence type="ECO:0000256" key="1">
    <source>
        <dbReference type="ARBA" id="ARBA00004141"/>
    </source>
</evidence>
<dbReference type="GO" id="GO:0022857">
    <property type="term" value="F:transmembrane transporter activity"/>
    <property type="evidence" value="ECO:0007669"/>
    <property type="project" value="InterPro"/>
</dbReference>
<sequence>MMDLRESIGRQTAFALRLAKQVGTEAARDVNLAFSPLSVHLVLSLLAAGSKGRTLDQILSFLGLGDSGGVTDLNALSSQVVAVVLADGSARGGPRVSSANGVFFDSSLLLKPSFKEIVTQIFRADTKIVDFQTKAVEVTNEVNSWVENITAGLIKELLPSGSVDNNTRLVLGNALYFKGSWNEKFDSSKTNDSEFHLLNGTSVQVPFMSSKKHQYLCSYDGFKVLRLPYKQGEDARLFSMYIFLPDARDGLWSLQEKLKSKSEFLTHRLPMTKVAVGKFKLPKFKISFGFEASAVLKSSGLALPFSADADLSEVADSSVGRSLYVSSVFHKSFIEVNEEGTEAAAAAAAVVALRSLPIGPLDFEADRPFIFIIREDMTGVVLFAGHVLNPSLDGIIRTPPKLWLNLHIDSGIKRIFPVDDHLREDSGNSDVMSGRFERWLWTSSREERFHSNLSGVAWRVGADLRSRSCRETLSYVSTLLLPRDLWMGSRCLHSVVSYEITNIYSKCQGSDVAFPITSWVGKGTSVLLTMIFGFHDCPDSCMVDLKQQHQIRKFNVPVPQQQHQKLLKYNKINGNIRKAHRYSSYWFLEQRRLWRIIVEDQKLEGITVRGGSLEDGRRDGSANAPTAAGGSIRTAVGADADADGCWRFVHTTRAIQGALIISSFVNIFIGYTRAWDKLFRFCGPVTIVPVVCVVGLGLFERGFPQVGKCVEVGLPVLILLTHEHTLQHTKHVNERAYFVLERFSIIFCVKIVWAFAAILTAAGAYNNVPEKTKLHCRTDRSYLISSAPWIKIPYPFQWGGPIFAASHVFGMMGAVLVSALESTGAHYAAARLAGATPPPAYVLSRSIGLQGVGMLLEGIFGAIAGSTASVENVGLLGLTRVGSRRAVQISAGFMIFFSIFGKFGALFASIPLPIFAAVYCILFGLVAAVGVSFLQFANNNSLRNLYIVGLSLFLGISVPQYFNEFTASAGHGPAKTNAGWFNDILNSIFSSAPTVAFIVGIVLDNTLEASFSDRGFLWFSPFNKDDPRNEEFYGFPIRVWVHEHTRSGFLHRLSVKGVERKEKKKEAGMGNPLSSFLLLLLVLLSSPVFFLTSCGSVPVDPRPRAFPSFKIQEIKEEIGWGCSYTVKIKTSCSSRRFTTDRISLAFGDAYHNEVYAPRLDDPSSAAFERCSTDTFKIQGPCGYGICYLYLRRDGWDGWTPEWVKVYEPHVSRAISFYYGAPLPNGIWYGFNHCPRSASSIGITDI</sequence>
<dbReference type="EMBL" id="CP097507">
    <property type="protein sequence ID" value="URE00585.1"/>
    <property type="molecule type" value="Genomic_DNA"/>
</dbReference>
<feature type="transmembrane region" description="Helical" evidence="8">
    <location>
        <begin position="654"/>
        <end position="671"/>
    </location>
</feature>
<dbReference type="SUPFAM" id="SSF56574">
    <property type="entry name" value="Serpins"/>
    <property type="match status" value="1"/>
</dbReference>
<dbReference type="GO" id="GO:0016020">
    <property type="term" value="C:membrane"/>
    <property type="evidence" value="ECO:0007669"/>
    <property type="project" value="UniProtKB-SubCell"/>
</dbReference>
<dbReference type="Pfam" id="PF06232">
    <property type="entry name" value="ATS3"/>
    <property type="match status" value="1"/>
</dbReference>
<organism evidence="10 11">
    <name type="scientific">Musa troglodytarum</name>
    <name type="common">fe'i banana</name>
    <dbReference type="NCBI Taxonomy" id="320322"/>
    <lineage>
        <taxon>Eukaryota</taxon>
        <taxon>Viridiplantae</taxon>
        <taxon>Streptophyta</taxon>
        <taxon>Embryophyta</taxon>
        <taxon>Tracheophyta</taxon>
        <taxon>Spermatophyta</taxon>
        <taxon>Magnoliopsida</taxon>
        <taxon>Liliopsida</taxon>
        <taxon>Zingiberales</taxon>
        <taxon>Musaceae</taxon>
        <taxon>Musa</taxon>
    </lineage>
</organism>
<feature type="transmembrane region" description="Helical" evidence="8">
    <location>
        <begin position="914"/>
        <end position="937"/>
    </location>
</feature>
<dbReference type="AlphaFoldDB" id="A0A9E7FRC8"/>
<dbReference type="Pfam" id="PF00860">
    <property type="entry name" value="Xan_ur_permease"/>
    <property type="match status" value="1"/>
</dbReference>
<feature type="transmembrane region" description="Helical" evidence="8">
    <location>
        <begin position="798"/>
        <end position="820"/>
    </location>
</feature>
<evidence type="ECO:0000256" key="4">
    <source>
        <dbReference type="ARBA" id="ARBA00022692"/>
    </source>
</evidence>
<dbReference type="OrthoDB" id="1063785at2759"/>
<dbReference type="Gene3D" id="3.30.497.10">
    <property type="entry name" value="Antithrombin, subunit I, domain 2"/>
    <property type="match status" value="1"/>
</dbReference>
<comment type="similarity">
    <text evidence="3 7">Belongs to the serpin family.</text>
</comment>
<name>A0A9E7FRC8_9LILI</name>
<dbReference type="Pfam" id="PF00079">
    <property type="entry name" value="Serpin"/>
    <property type="match status" value="1"/>
</dbReference>
<dbReference type="PANTHER" id="PTHR11119">
    <property type="entry name" value="XANTHINE-URACIL / VITAMIN C PERMEASE FAMILY MEMBER"/>
    <property type="match status" value="1"/>
</dbReference>
<evidence type="ECO:0000256" key="8">
    <source>
        <dbReference type="SAM" id="Phobius"/>
    </source>
</evidence>
<feature type="transmembrane region" description="Helical" evidence="8">
    <location>
        <begin position="743"/>
        <end position="765"/>
    </location>
</feature>
<keyword evidence="5 8" id="KW-1133">Transmembrane helix</keyword>
<dbReference type="SUPFAM" id="SSF49723">
    <property type="entry name" value="Lipase/lipooxygenase domain (PLAT/LH2 domain)"/>
    <property type="match status" value="1"/>
</dbReference>
<reference evidence="10" key="1">
    <citation type="submission" date="2022-05" db="EMBL/GenBank/DDBJ databases">
        <title>The Musa troglodytarum L. genome provides insights into the mechanism of non-climacteric behaviour and enrichment of carotenoids.</title>
        <authorList>
            <person name="Wang J."/>
        </authorList>
    </citation>
    <scope>NUCLEOTIDE SEQUENCE</scope>
    <source>
        <tissue evidence="10">Leaf</tissue>
    </source>
</reference>
<evidence type="ECO:0000313" key="11">
    <source>
        <dbReference type="Proteomes" id="UP001055439"/>
    </source>
</evidence>
<evidence type="ECO:0000256" key="7">
    <source>
        <dbReference type="RuleBase" id="RU000411"/>
    </source>
</evidence>
<dbReference type="InterPro" id="IPR036392">
    <property type="entry name" value="PLAT/LH2_dom_sf"/>
</dbReference>
<dbReference type="InterPro" id="IPR023795">
    <property type="entry name" value="Serpin_CS"/>
</dbReference>
<dbReference type="PROSITE" id="PS00284">
    <property type="entry name" value="SERPIN"/>
    <property type="match status" value="1"/>
</dbReference>
<evidence type="ECO:0000256" key="5">
    <source>
        <dbReference type="ARBA" id="ARBA00022989"/>
    </source>
</evidence>
<dbReference type="InterPro" id="IPR010417">
    <property type="entry name" value="Embryo-specific_ATS3"/>
</dbReference>
<dbReference type="InterPro" id="IPR006043">
    <property type="entry name" value="NCS2"/>
</dbReference>
<comment type="similarity">
    <text evidence="2">Belongs to the nucleobase:cation symporter-2 (NCS2) (TC 2.A.40) family.</text>
</comment>
<feature type="domain" description="Serpin" evidence="9">
    <location>
        <begin position="16"/>
        <end position="390"/>
    </location>
</feature>
<gene>
    <name evidence="10" type="ORF">MUK42_18937</name>
</gene>
<keyword evidence="11" id="KW-1185">Reference proteome</keyword>